<comment type="caution">
    <text evidence="2">The sequence shown here is derived from an EMBL/GenBank/DDBJ whole genome shotgun (WGS) entry which is preliminary data.</text>
</comment>
<evidence type="ECO:0000313" key="3">
    <source>
        <dbReference type="Proteomes" id="UP000037035"/>
    </source>
</evidence>
<protein>
    <submittedName>
        <fullName evidence="2">Uncharacterized protein</fullName>
    </submittedName>
</protein>
<dbReference type="Proteomes" id="UP000037035">
    <property type="component" value="Unassembled WGS sequence"/>
</dbReference>
<evidence type="ECO:0000256" key="1">
    <source>
        <dbReference type="SAM" id="MobiDB-lite"/>
    </source>
</evidence>
<accession>A0A0L6UAL2</accession>
<keyword evidence="3" id="KW-1185">Reference proteome</keyword>
<feature type="region of interest" description="Disordered" evidence="1">
    <location>
        <begin position="31"/>
        <end position="72"/>
    </location>
</feature>
<organism evidence="2 3">
    <name type="scientific">Puccinia sorghi</name>
    <dbReference type="NCBI Taxonomy" id="27349"/>
    <lineage>
        <taxon>Eukaryota</taxon>
        <taxon>Fungi</taxon>
        <taxon>Dikarya</taxon>
        <taxon>Basidiomycota</taxon>
        <taxon>Pucciniomycotina</taxon>
        <taxon>Pucciniomycetes</taxon>
        <taxon>Pucciniales</taxon>
        <taxon>Pucciniaceae</taxon>
        <taxon>Puccinia</taxon>
    </lineage>
</organism>
<name>A0A0L6UAL2_9BASI</name>
<proteinExistence type="predicted"/>
<reference evidence="2 3" key="1">
    <citation type="submission" date="2015-08" db="EMBL/GenBank/DDBJ databases">
        <title>Next Generation Sequencing and Analysis of the Genome of Puccinia sorghi L Schw, the Causal Agent of Maize Common Rust.</title>
        <authorList>
            <person name="Rochi L."/>
            <person name="Burguener G."/>
            <person name="Darino M."/>
            <person name="Turjanski A."/>
            <person name="Kreff E."/>
            <person name="Dieguez M.J."/>
            <person name="Sacco F."/>
        </authorList>
    </citation>
    <scope>NUCLEOTIDE SEQUENCE [LARGE SCALE GENOMIC DNA]</scope>
    <source>
        <strain evidence="2 3">RO10H11247</strain>
    </source>
</reference>
<feature type="compositionally biased region" description="Polar residues" evidence="1">
    <location>
        <begin position="56"/>
        <end position="67"/>
    </location>
</feature>
<dbReference type="EMBL" id="LAVV01013493">
    <property type="protein sequence ID" value="KNZ45603.1"/>
    <property type="molecule type" value="Genomic_DNA"/>
</dbReference>
<dbReference type="VEuPathDB" id="FungiDB:VP01_799g1"/>
<dbReference type="AlphaFoldDB" id="A0A0L6UAL2"/>
<gene>
    <name evidence="2" type="ORF">VP01_799g1</name>
</gene>
<evidence type="ECO:0000313" key="2">
    <source>
        <dbReference type="EMBL" id="KNZ45603.1"/>
    </source>
</evidence>
<sequence>MSAAWGCCLMQNKPTTLSLDLMDPPIPPILNFLQPSRPKPSALDSPRREARIQTRGCVSTHPTQLGDTLSPPHWESCQPLKSIVSPSQCAPSLPPASCTTVELVPAQKSWSTSAARRTT</sequence>